<dbReference type="Pfam" id="PF00005">
    <property type="entry name" value="ABC_tran"/>
    <property type="match status" value="1"/>
</dbReference>
<dbReference type="RefSeq" id="WP_092495778.1">
    <property type="nucleotide sequence ID" value="NZ_FOFG01000003.1"/>
</dbReference>
<dbReference type="Gene3D" id="2.40.50.140">
    <property type="entry name" value="Nucleic acid-binding proteins"/>
    <property type="match status" value="1"/>
</dbReference>
<dbReference type="GO" id="GO:0055052">
    <property type="term" value="C:ATP-binding cassette (ABC) transporter complex, substrate-binding subunit-containing"/>
    <property type="evidence" value="ECO:0007669"/>
    <property type="project" value="TreeGrafter"/>
</dbReference>
<evidence type="ECO:0000259" key="6">
    <source>
        <dbReference type="PROSITE" id="PS50893"/>
    </source>
</evidence>
<dbReference type="Pfam" id="PF17912">
    <property type="entry name" value="OB_MalK"/>
    <property type="match status" value="1"/>
</dbReference>
<feature type="domain" description="ABC transporter" evidence="6">
    <location>
        <begin position="4"/>
        <end position="234"/>
    </location>
</feature>
<gene>
    <name evidence="7" type="ORF">SAMN05216548_103173</name>
</gene>
<evidence type="ECO:0000313" key="7">
    <source>
        <dbReference type="EMBL" id="SEQ25036.1"/>
    </source>
</evidence>
<dbReference type="EMBL" id="FOFG01000003">
    <property type="protein sequence ID" value="SEQ25036.1"/>
    <property type="molecule type" value="Genomic_DNA"/>
</dbReference>
<dbReference type="STRING" id="1855383.SAMN05216548_103173"/>
<keyword evidence="5 7" id="KW-0067">ATP-binding</keyword>
<protein>
    <submittedName>
        <fullName evidence="7">Carbohydrate ABC transporter ATP-binding protein, CUT1 family</fullName>
    </submittedName>
</protein>
<dbReference type="InterPro" id="IPR003593">
    <property type="entry name" value="AAA+_ATPase"/>
</dbReference>
<evidence type="ECO:0000256" key="4">
    <source>
        <dbReference type="ARBA" id="ARBA00022741"/>
    </source>
</evidence>
<comment type="subcellular location">
    <subcellularLocation>
        <location evidence="1">Cell inner membrane</location>
        <topology evidence="1">Peripheral membrane protein</topology>
    </subcellularLocation>
</comment>
<dbReference type="InterPro" id="IPR047641">
    <property type="entry name" value="ABC_transpr_MalK/UgpC-like"/>
</dbReference>
<dbReference type="Gene3D" id="3.40.50.300">
    <property type="entry name" value="P-loop containing nucleotide triphosphate hydrolases"/>
    <property type="match status" value="1"/>
</dbReference>
<dbReference type="Gene3D" id="2.40.50.100">
    <property type="match status" value="1"/>
</dbReference>
<organism evidence="7 8">
    <name type="scientific">Faunimonas pinastri</name>
    <dbReference type="NCBI Taxonomy" id="1855383"/>
    <lineage>
        <taxon>Bacteria</taxon>
        <taxon>Pseudomonadati</taxon>
        <taxon>Pseudomonadota</taxon>
        <taxon>Alphaproteobacteria</taxon>
        <taxon>Hyphomicrobiales</taxon>
        <taxon>Afifellaceae</taxon>
        <taxon>Faunimonas</taxon>
    </lineage>
</organism>
<proteinExistence type="inferred from homology"/>
<evidence type="ECO:0000256" key="3">
    <source>
        <dbReference type="ARBA" id="ARBA00022448"/>
    </source>
</evidence>
<dbReference type="GO" id="GO:0008643">
    <property type="term" value="P:carbohydrate transport"/>
    <property type="evidence" value="ECO:0007669"/>
    <property type="project" value="InterPro"/>
</dbReference>
<dbReference type="PROSITE" id="PS50893">
    <property type="entry name" value="ABC_TRANSPORTER_2"/>
    <property type="match status" value="1"/>
</dbReference>
<dbReference type="PANTHER" id="PTHR43875:SF1">
    <property type="entry name" value="OSMOPROTECTIVE COMPOUNDS UPTAKE ATP-BINDING PROTEIN GGTA"/>
    <property type="match status" value="1"/>
</dbReference>
<dbReference type="NCBIfam" id="NF008653">
    <property type="entry name" value="PRK11650.1"/>
    <property type="match status" value="1"/>
</dbReference>
<dbReference type="Proteomes" id="UP000199647">
    <property type="component" value="Unassembled WGS sequence"/>
</dbReference>
<dbReference type="InterPro" id="IPR003439">
    <property type="entry name" value="ABC_transporter-like_ATP-bd"/>
</dbReference>
<evidence type="ECO:0000256" key="5">
    <source>
        <dbReference type="ARBA" id="ARBA00022840"/>
    </source>
</evidence>
<dbReference type="InterPro" id="IPR027417">
    <property type="entry name" value="P-loop_NTPase"/>
</dbReference>
<evidence type="ECO:0000256" key="2">
    <source>
        <dbReference type="ARBA" id="ARBA00005417"/>
    </source>
</evidence>
<dbReference type="FunFam" id="3.40.50.300:FF:000042">
    <property type="entry name" value="Maltose/maltodextrin ABC transporter, ATP-binding protein"/>
    <property type="match status" value="1"/>
</dbReference>
<accession>A0A1H9EGZ6</accession>
<dbReference type="InterPro" id="IPR008995">
    <property type="entry name" value="Mo/tungstate-bd_C_term_dom"/>
</dbReference>
<dbReference type="InterPro" id="IPR040582">
    <property type="entry name" value="OB_MalK-like"/>
</dbReference>
<dbReference type="OrthoDB" id="9767663at2"/>
<dbReference type="GO" id="GO:0016887">
    <property type="term" value="F:ATP hydrolysis activity"/>
    <property type="evidence" value="ECO:0007669"/>
    <property type="project" value="InterPro"/>
</dbReference>
<dbReference type="GO" id="GO:0005524">
    <property type="term" value="F:ATP binding"/>
    <property type="evidence" value="ECO:0007669"/>
    <property type="project" value="UniProtKB-KW"/>
</dbReference>
<keyword evidence="4" id="KW-0547">Nucleotide-binding</keyword>
<sequence length="390" mass="42334">MGGIQIEHVRKSYGSLEVLKDFSLDVSDGEFVVFVGPSGCGKSTMLKILAGLDAATSGRVLIGGREVTDLAPGDRDIAMVFQNYALYPHLTVARNMGFGLKMRGTPKAEIERRVADAARILGVEHLLERRPKALSGGQRQRVALGRAIVRQPAAFLMDEPLSNLDAKLRVHMRVEIGALHQRLGVTTIYVTHDQIEAMTMADRIVIMRDGAIQQVADPDTMFRRPANLFVAGFIGSPGMNIIRAPLTGTAGSAEVQIFGQRVTLPVPGEHLARLKNPWVLVGLRPEHFQLGPGAVTFETPARMVESLGSEKYLYLEVPEANRLVRPDQPGAGTIVATAEKTNTSEADRGATIIARLINPGQIAQDNAVRLSFDPANLHVFDPETERAITA</sequence>
<evidence type="ECO:0000313" key="8">
    <source>
        <dbReference type="Proteomes" id="UP000199647"/>
    </source>
</evidence>
<evidence type="ECO:0000256" key="1">
    <source>
        <dbReference type="ARBA" id="ARBA00004417"/>
    </source>
</evidence>
<reference evidence="7 8" key="1">
    <citation type="submission" date="2016-10" db="EMBL/GenBank/DDBJ databases">
        <authorList>
            <person name="de Groot N.N."/>
        </authorList>
    </citation>
    <scope>NUCLEOTIDE SEQUENCE [LARGE SCALE GENOMIC DNA]</scope>
    <source>
        <strain evidence="7 8">A52C2</strain>
    </source>
</reference>
<dbReference type="InterPro" id="IPR015855">
    <property type="entry name" value="ABC_transpr_MalK-like"/>
</dbReference>
<dbReference type="InterPro" id="IPR017871">
    <property type="entry name" value="ABC_transporter-like_CS"/>
</dbReference>
<dbReference type="GO" id="GO:0140359">
    <property type="term" value="F:ABC-type transporter activity"/>
    <property type="evidence" value="ECO:0007669"/>
    <property type="project" value="InterPro"/>
</dbReference>
<dbReference type="CDD" id="cd03301">
    <property type="entry name" value="ABC_MalK_N"/>
    <property type="match status" value="1"/>
</dbReference>
<keyword evidence="3" id="KW-0813">Transport</keyword>
<name>A0A1H9EGZ6_9HYPH</name>
<dbReference type="SUPFAM" id="SSF52540">
    <property type="entry name" value="P-loop containing nucleoside triphosphate hydrolases"/>
    <property type="match status" value="1"/>
</dbReference>
<dbReference type="AlphaFoldDB" id="A0A1H9EGZ6"/>
<dbReference type="PANTHER" id="PTHR43875">
    <property type="entry name" value="MALTODEXTRIN IMPORT ATP-BINDING PROTEIN MSMX"/>
    <property type="match status" value="1"/>
</dbReference>
<dbReference type="SUPFAM" id="SSF50331">
    <property type="entry name" value="MOP-like"/>
    <property type="match status" value="1"/>
</dbReference>
<comment type="similarity">
    <text evidence="2">Belongs to the ABC transporter superfamily.</text>
</comment>
<dbReference type="SMART" id="SM00382">
    <property type="entry name" value="AAA"/>
    <property type="match status" value="1"/>
</dbReference>
<keyword evidence="8" id="KW-1185">Reference proteome</keyword>
<dbReference type="InterPro" id="IPR012340">
    <property type="entry name" value="NA-bd_OB-fold"/>
</dbReference>
<dbReference type="PROSITE" id="PS00211">
    <property type="entry name" value="ABC_TRANSPORTER_1"/>
    <property type="match status" value="1"/>
</dbReference>